<reference evidence="1" key="1">
    <citation type="submission" date="2021-02" db="EMBL/GenBank/DDBJ databases">
        <authorList>
            <person name="Dougan E. K."/>
            <person name="Rhodes N."/>
            <person name="Thang M."/>
            <person name="Chan C."/>
        </authorList>
    </citation>
    <scope>NUCLEOTIDE SEQUENCE</scope>
</reference>
<dbReference type="GO" id="GO:0008146">
    <property type="term" value="F:sulfotransferase activity"/>
    <property type="evidence" value="ECO:0007669"/>
    <property type="project" value="InterPro"/>
</dbReference>
<dbReference type="EMBL" id="CAJNIZ010046771">
    <property type="protein sequence ID" value="CAE7756352.1"/>
    <property type="molecule type" value="Genomic_DNA"/>
</dbReference>
<dbReference type="Pfam" id="PF03567">
    <property type="entry name" value="Sulfotransfer_2"/>
    <property type="match status" value="1"/>
</dbReference>
<sequence length="225" mass="25316">SSSSQALAQELAHLLVRAGQECLGSTETCLPTLTDIRRKVWPQVQALTAWTGDAVLPGGFDSEQVIGESVCSSGTSMFYRHVWKAGGHSLFEKLQAISDHYEQKSYLSFCRKFVYVPTSKKKTFTFVRQPISRFISAYAEIEKRVRLGHHEYKVLNQSLSAYPAGSSGRAAEFFRQYLKDGIRQDGHLRSQMEFFTPVGGCAVPYDFVGKVESMEEDWARLMLPI</sequence>
<proteinExistence type="predicted"/>
<protein>
    <submittedName>
        <fullName evidence="1">Chst12 protein</fullName>
    </submittedName>
</protein>
<comment type="caution">
    <text evidence="1">The sequence shown here is derived from an EMBL/GenBank/DDBJ whole genome shotgun (WGS) entry which is preliminary data.</text>
</comment>
<keyword evidence="2" id="KW-1185">Reference proteome</keyword>
<feature type="non-terminal residue" evidence="1">
    <location>
        <position position="225"/>
    </location>
</feature>
<accession>A0A812Y290</accession>
<dbReference type="GO" id="GO:0016020">
    <property type="term" value="C:membrane"/>
    <property type="evidence" value="ECO:0007669"/>
    <property type="project" value="InterPro"/>
</dbReference>
<dbReference type="Proteomes" id="UP000649617">
    <property type="component" value="Unassembled WGS sequence"/>
</dbReference>
<dbReference type="InterPro" id="IPR005331">
    <property type="entry name" value="Sulfotransferase"/>
</dbReference>
<name>A0A812Y290_SYMPI</name>
<evidence type="ECO:0000313" key="2">
    <source>
        <dbReference type="Proteomes" id="UP000649617"/>
    </source>
</evidence>
<dbReference type="AlphaFoldDB" id="A0A812Y290"/>
<evidence type="ECO:0000313" key="1">
    <source>
        <dbReference type="EMBL" id="CAE7756352.1"/>
    </source>
</evidence>
<gene>
    <name evidence="1" type="primary">Chst12</name>
    <name evidence="1" type="ORF">SPIL2461_LOCUS21993</name>
</gene>
<dbReference type="OrthoDB" id="2019940at2759"/>
<organism evidence="1 2">
    <name type="scientific">Symbiodinium pilosum</name>
    <name type="common">Dinoflagellate</name>
    <dbReference type="NCBI Taxonomy" id="2952"/>
    <lineage>
        <taxon>Eukaryota</taxon>
        <taxon>Sar</taxon>
        <taxon>Alveolata</taxon>
        <taxon>Dinophyceae</taxon>
        <taxon>Suessiales</taxon>
        <taxon>Symbiodiniaceae</taxon>
        <taxon>Symbiodinium</taxon>
    </lineage>
</organism>